<evidence type="ECO:0000313" key="7">
    <source>
        <dbReference type="Proteomes" id="UP000177258"/>
    </source>
</evidence>
<accession>A0A1F5JY94</accession>
<dbReference type="CDD" id="cd00616">
    <property type="entry name" value="AHBA_syn"/>
    <property type="match status" value="1"/>
</dbReference>
<protein>
    <recommendedName>
        <fullName evidence="8">Aminotransferase DegT</fullName>
    </recommendedName>
</protein>
<dbReference type="PIRSF" id="PIRSF000390">
    <property type="entry name" value="PLP_StrS"/>
    <property type="match status" value="1"/>
</dbReference>
<proteinExistence type="inferred from homology"/>
<dbReference type="EMBL" id="MFDB01000008">
    <property type="protein sequence ID" value="OGE33586.1"/>
    <property type="molecule type" value="Genomic_DNA"/>
</dbReference>
<evidence type="ECO:0000256" key="3">
    <source>
        <dbReference type="PIRSR" id="PIRSR000390-1"/>
    </source>
</evidence>
<dbReference type="InterPro" id="IPR000653">
    <property type="entry name" value="DegT/StrS_aminotransferase"/>
</dbReference>
<dbReference type="Gene3D" id="3.40.640.10">
    <property type="entry name" value="Type I PLP-dependent aspartate aminotransferase-like (Major domain)"/>
    <property type="match status" value="1"/>
</dbReference>
<evidence type="ECO:0000313" key="6">
    <source>
        <dbReference type="EMBL" id="OGE33586.1"/>
    </source>
</evidence>
<organism evidence="6 7">
    <name type="scientific">Candidatus Daviesbacteria bacterium RIFCSPHIGHO2_02_FULL_41_10</name>
    <dbReference type="NCBI Taxonomy" id="1797774"/>
    <lineage>
        <taxon>Bacteria</taxon>
        <taxon>Candidatus Daviesiibacteriota</taxon>
    </lineage>
</organism>
<gene>
    <name evidence="6" type="ORF">A3D83_01285</name>
</gene>
<dbReference type="InterPro" id="IPR015421">
    <property type="entry name" value="PyrdxlP-dep_Trfase_major"/>
</dbReference>
<dbReference type="GO" id="GO:0008483">
    <property type="term" value="F:transaminase activity"/>
    <property type="evidence" value="ECO:0007669"/>
    <property type="project" value="TreeGrafter"/>
</dbReference>
<evidence type="ECO:0000256" key="2">
    <source>
        <dbReference type="ARBA" id="ARBA00037999"/>
    </source>
</evidence>
<comment type="similarity">
    <text evidence="2 5">Belongs to the DegT/DnrJ/EryC1 family.</text>
</comment>
<dbReference type="GO" id="GO:0000271">
    <property type="term" value="P:polysaccharide biosynthetic process"/>
    <property type="evidence" value="ECO:0007669"/>
    <property type="project" value="TreeGrafter"/>
</dbReference>
<keyword evidence="1 4" id="KW-0663">Pyridoxal phosphate</keyword>
<evidence type="ECO:0000256" key="1">
    <source>
        <dbReference type="ARBA" id="ARBA00022898"/>
    </source>
</evidence>
<evidence type="ECO:0000256" key="4">
    <source>
        <dbReference type="PIRSR" id="PIRSR000390-2"/>
    </source>
</evidence>
<dbReference type="SUPFAM" id="SSF53383">
    <property type="entry name" value="PLP-dependent transferases"/>
    <property type="match status" value="1"/>
</dbReference>
<feature type="modified residue" description="N6-(pyridoxal phosphate)lysine" evidence="4">
    <location>
        <position position="181"/>
    </location>
</feature>
<evidence type="ECO:0000256" key="5">
    <source>
        <dbReference type="RuleBase" id="RU004508"/>
    </source>
</evidence>
<sequence>MINVTKTTLPSINKYIKYLKKIWANNWVTNKGKFVLDLELELEKYLKVKHLLAVSNGTVALQLAFKALGLTGEVITTPFTFPATTNALIWEGLKPIFADIDPETFNIDPKEIEKKITKKTSAILAVHVFGNPCDVLAIEKIAKKFNLKIIYDSAHAFGVEFKGSTVLSWGDINTLSFHATKIFHTVEGGAVITKDKENYRKIELLRNHGIETYDKVVLPGINAKMNELQAIMGLCVLNEVDKEAVERKNIYQKYLLAFSGKQFRLQKLNNALTKYTYPYYPVCFPSQKIRDLVYKVLLKNGVRARKYFYPPCHELPYLNIDSKSLPFATKVSHTVLCLPIYAGLAIKDVDRIINLIEKTLK</sequence>
<dbReference type="Pfam" id="PF01041">
    <property type="entry name" value="DegT_DnrJ_EryC1"/>
    <property type="match status" value="1"/>
</dbReference>
<reference evidence="6 7" key="1">
    <citation type="journal article" date="2016" name="Nat. Commun.">
        <title>Thousands of microbial genomes shed light on interconnected biogeochemical processes in an aquifer system.</title>
        <authorList>
            <person name="Anantharaman K."/>
            <person name="Brown C.T."/>
            <person name="Hug L.A."/>
            <person name="Sharon I."/>
            <person name="Castelle C.J."/>
            <person name="Probst A.J."/>
            <person name="Thomas B.C."/>
            <person name="Singh A."/>
            <person name="Wilkins M.J."/>
            <person name="Karaoz U."/>
            <person name="Brodie E.L."/>
            <person name="Williams K.H."/>
            <person name="Hubbard S.S."/>
            <person name="Banfield J.F."/>
        </authorList>
    </citation>
    <scope>NUCLEOTIDE SEQUENCE [LARGE SCALE GENOMIC DNA]</scope>
</reference>
<evidence type="ECO:0008006" key="8">
    <source>
        <dbReference type="Google" id="ProtNLM"/>
    </source>
</evidence>
<dbReference type="Proteomes" id="UP000177258">
    <property type="component" value="Unassembled WGS sequence"/>
</dbReference>
<name>A0A1F5JY94_9BACT</name>
<dbReference type="PANTHER" id="PTHR30244">
    <property type="entry name" value="TRANSAMINASE"/>
    <property type="match status" value="1"/>
</dbReference>
<dbReference type="InterPro" id="IPR015424">
    <property type="entry name" value="PyrdxlP-dep_Trfase"/>
</dbReference>
<comment type="caution">
    <text evidence="6">The sequence shown here is derived from an EMBL/GenBank/DDBJ whole genome shotgun (WGS) entry which is preliminary data.</text>
</comment>
<dbReference type="PANTHER" id="PTHR30244:SF9">
    <property type="entry name" value="PROTEIN RV3402C"/>
    <property type="match status" value="1"/>
</dbReference>
<feature type="active site" description="Proton acceptor" evidence="3">
    <location>
        <position position="181"/>
    </location>
</feature>
<dbReference type="GO" id="GO:0030170">
    <property type="term" value="F:pyridoxal phosphate binding"/>
    <property type="evidence" value="ECO:0007669"/>
    <property type="project" value="TreeGrafter"/>
</dbReference>
<dbReference type="AlphaFoldDB" id="A0A1F5JY94"/>